<dbReference type="InterPro" id="IPR019811">
    <property type="entry name" value="HDH_CS"/>
</dbReference>
<feature type="binding site" evidence="15">
    <location>
        <position position="191"/>
    </location>
    <ligand>
        <name>L-homoserine</name>
        <dbReference type="ChEBI" id="CHEBI:57476"/>
    </ligand>
</feature>
<keyword evidence="12 16" id="KW-0486">Methionine biosynthesis</keyword>
<dbReference type="PROSITE" id="PS01042">
    <property type="entry name" value="HOMOSER_DHGENASE"/>
    <property type="match status" value="1"/>
</dbReference>
<dbReference type="Pfam" id="PF00742">
    <property type="entry name" value="Homoserine_dh"/>
    <property type="match status" value="1"/>
</dbReference>
<dbReference type="EMBL" id="PIUK01000103">
    <property type="protein sequence ID" value="MBY6276725.1"/>
    <property type="molecule type" value="Genomic_DNA"/>
</dbReference>
<keyword evidence="7 16" id="KW-0028">Amino-acid biosynthesis</keyword>
<dbReference type="InterPro" id="IPR016204">
    <property type="entry name" value="HDH"/>
</dbReference>
<feature type="active site" description="Proton donor" evidence="14">
    <location>
        <position position="206"/>
    </location>
</feature>
<feature type="binding site" evidence="15">
    <location>
        <position position="106"/>
    </location>
    <ligand>
        <name>NADPH</name>
        <dbReference type="ChEBI" id="CHEBI:57783"/>
    </ligand>
</feature>
<keyword evidence="8 16" id="KW-0791">Threonine biosynthesis</keyword>
<name>A0A953LEP3_SYMTR</name>
<feature type="domain" description="ACT" evidence="18">
    <location>
        <begin position="352"/>
        <end position="433"/>
    </location>
</feature>
<dbReference type="Gene3D" id="3.30.70.260">
    <property type="match status" value="1"/>
</dbReference>
<dbReference type="PANTHER" id="PTHR43331:SF1">
    <property type="entry name" value="HOMOSERINE DEHYDROGENASE"/>
    <property type="match status" value="1"/>
</dbReference>
<dbReference type="PROSITE" id="PS51671">
    <property type="entry name" value="ACT"/>
    <property type="match status" value="1"/>
</dbReference>
<evidence type="ECO:0000256" key="1">
    <source>
        <dbReference type="ARBA" id="ARBA00001920"/>
    </source>
</evidence>
<keyword evidence="11" id="KW-0915">Sodium</keyword>
<evidence type="ECO:0000259" key="18">
    <source>
        <dbReference type="PROSITE" id="PS51671"/>
    </source>
</evidence>
<dbReference type="PANTHER" id="PTHR43331">
    <property type="entry name" value="HOMOSERINE DEHYDROGENASE"/>
    <property type="match status" value="1"/>
</dbReference>
<comment type="pathway">
    <text evidence="2 16">Amino-acid biosynthesis; L-threonine biosynthesis; L-threonine from L-aspartate: step 3/5.</text>
</comment>
<comment type="caution">
    <text evidence="19">The sequence shown here is derived from an EMBL/GenBank/DDBJ whole genome shotgun (WGS) entry which is preliminary data.</text>
</comment>
<comment type="catalytic activity">
    <reaction evidence="13">
        <text>L-homoserine + NADP(+) = L-aspartate 4-semialdehyde + NADPH + H(+)</text>
        <dbReference type="Rhea" id="RHEA:15761"/>
        <dbReference type="ChEBI" id="CHEBI:15378"/>
        <dbReference type="ChEBI" id="CHEBI:57476"/>
        <dbReference type="ChEBI" id="CHEBI:57783"/>
        <dbReference type="ChEBI" id="CHEBI:58349"/>
        <dbReference type="ChEBI" id="CHEBI:537519"/>
        <dbReference type="EC" id="1.1.1.3"/>
    </reaction>
    <physiologicalReaction direction="right-to-left" evidence="13">
        <dbReference type="Rhea" id="RHEA:15763"/>
    </physiologicalReaction>
</comment>
<evidence type="ECO:0000256" key="14">
    <source>
        <dbReference type="PIRSR" id="PIRSR000098-1"/>
    </source>
</evidence>
<evidence type="ECO:0000256" key="6">
    <source>
        <dbReference type="ARBA" id="ARBA00013376"/>
    </source>
</evidence>
<evidence type="ECO:0000256" key="3">
    <source>
        <dbReference type="ARBA" id="ARBA00005062"/>
    </source>
</evidence>
<dbReference type="InterPro" id="IPR002912">
    <property type="entry name" value="ACT_dom"/>
</dbReference>
<dbReference type="InterPro" id="IPR045865">
    <property type="entry name" value="ACT-like_dom_sf"/>
</dbReference>
<evidence type="ECO:0000256" key="10">
    <source>
        <dbReference type="ARBA" id="ARBA00023002"/>
    </source>
</evidence>
<evidence type="ECO:0000256" key="16">
    <source>
        <dbReference type="RuleBase" id="RU000579"/>
    </source>
</evidence>
<evidence type="ECO:0000256" key="13">
    <source>
        <dbReference type="ARBA" id="ARBA00048841"/>
    </source>
</evidence>
<dbReference type="InterPro" id="IPR005106">
    <property type="entry name" value="Asp/hSer_DH_NAD-bd"/>
</dbReference>
<dbReference type="PIRSF" id="PIRSF000098">
    <property type="entry name" value="Homoser_dehydrog"/>
    <property type="match status" value="1"/>
</dbReference>
<evidence type="ECO:0000256" key="7">
    <source>
        <dbReference type="ARBA" id="ARBA00022605"/>
    </source>
</evidence>
<dbReference type="InterPro" id="IPR036291">
    <property type="entry name" value="NAD(P)-bd_dom_sf"/>
</dbReference>
<dbReference type="Pfam" id="PF01842">
    <property type="entry name" value="ACT"/>
    <property type="match status" value="1"/>
</dbReference>
<evidence type="ECO:0000256" key="17">
    <source>
        <dbReference type="RuleBase" id="RU004171"/>
    </source>
</evidence>
<comment type="cofactor">
    <cofactor evidence="1">
        <name>a metal cation</name>
        <dbReference type="ChEBI" id="CHEBI:25213"/>
    </cofactor>
</comment>
<feature type="binding site" evidence="15">
    <location>
        <begin position="11"/>
        <end position="18"/>
    </location>
    <ligand>
        <name>NADP(+)</name>
        <dbReference type="ChEBI" id="CHEBI:58349"/>
    </ligand>
</feature>
<dbReference type="Proteomes" id="UP000732377">
    <property type="component" value="Unassembled WGS sequence"/>
</dbReference>
<evidence type="ECO:0000256" key="2">
    <source>
        <dbReference type="ARBA" id="ARBA00005056"/>
    </source>
</evidence>
<evidence type="ECO:0000256" key="8">
    <source>
        <dbReference type="ARBA" id="ARBA00022697"/>
    </source>
</evidence>
<evidence type="ECO:0000313" key="20">
    <source>
        <dbReference type="Proteomes" id="UP000732377"/>
    </source>
</evidence>
<evidence type="ECO:0000256" key="15">
    <source>
        <dbReference type="PIRSR" id="PIRSR000098-2"/>
    </source>
</evidence>
<dbReference type="CDD" id="cd04881">
    <property type="entry name" value="ACT_HSDH-Hom"/>
    <property type="match status" value="1"/>
</dbReference>
<dbReference type="GO" id="GO:0050661">
    <property type="term" value="F:NADP binding"/>
    <property type="evidence" value="ECO:0007669"/>
    <property type="project" value="InterPro"/>
</dbReference>
<evidence type="ECO:0000256" key="9">
    <source>
        <dbReference type="ARBA" id="ARBA00022857"/>
    </source>
</evidence>
<dbReference type="NCBIfam" id="NF004976">
    <property type="entry name" value="PRK06349.1"/>
    <property type="match status" value="1"/>
</dbReference>
<dbReference type="GO" id="GO:0009088">
    <property type="term" value="P:threonine biosynthetic process"/>
    <property type="evidence" value="ECO:0007669"/>
    <property type="project" value="UniProtKB-KW"/>
</dbReference>
<dbReference type="GO" id="GO:0009086">
    <property type="term" value="P:methionine biosynthetic process"/>
    <property type="evidence" value="ECO:0007669"/>
    <property type="project" value="UniProtKB-KW"/>
</dbReference>
<dbReference type="RefSeq" id="WP_273379798.1">
    <property type="nucleotide sequence ID" value="NZ_PIUK01000103.1"/>
</dbReference>
<dbReference type="InterPro" id="IPR001342">
    <property type="entry name" value="HDH_cat"/>
</dbReference>
<dbReference type="AlphaFoldDB" id="A0A953LEP3"/>
<evidence type="ECO:0000256" key="4">
    <source>
        <dbReference type="ARBA" id="ARBA00006753"/>
    </source>
</evidence>
<accession>A0A953LEP3</accession>
<dbReference type="GO" id="GO:0004412">
    <property type="term" value="F:homoserine dehydrogenase activity"/>
    <property type="evidence" value="ECO:0007669"/>
    <property type="project" value="UniProtKB-EC"/>
</dbReference>
<evidence type="ECO:0000256" key="12">
    <source>
        <dbReference type="ARBA" id="ARBA00023167"/>
    </source>
</evidence>
<comment type="pathway">
    <text evidence="3 16">Amino-acid biosynthesis; L-methionine biosynthesis via de novo pathway; L-homoserine from L-aspartate: step 3/3.</text>
</comment>
<organism evidence="19 20">
    <name type="scientific">Symbiobacterium thermophilum</name>
    <dbReference type="NCBI Taxonomy" id="2734"/>
    <lineage>
        <taxon>Bacteria</taxon>
        <taxon>Bacillati</taxon>
        <taxon>Bacillota</taxon>
        <taxon>Clostridia</taxon>
        <taxon>Eubacteriales</taxon>
        <taxon>Symbiobacteriaceae</taxon>
        <taxon>Symbiobacterium</taxon>
    </lineage>
</organism>
<dbReference type="Gene3D" id="3.40.50.720">
    <property type="entry name" value="NAD(P)-binding Rossmann-like Domain"/>
    <property type="match status" value="1"/>
</dbReference>
<dbReference type="SUPFAM" id="SSF55021">
    <property type="entry name" value="ACT-like"/>
    <property type="match status" value="1"/>
</dbReference>
<comment type="similarity">
    <text evidence="4 17">Belongs to the homoserine dehydrogenase family.</text>
</comment>
<dbReference type="FunFam" id="3.30.360.10:FF:000005">
    <property type="entry name" value="Homoserine dehydrogenase"/>
    <property type="match status" value="1"/>
</dbReference>
<dbReference type="SUPFAM" id="SSF51735">
    <property type="entry name" value="NAD(P)-binding Rossmann-fold domains"/>
    <property type="match status" value="1"/>
</dbReference>
<keyword evidence="10 16" id="KW-0560">Oxidoreductase</keyword>
<reference evidence="19" key="1">
    <citation type="submission" date="2017-11" db="EMBL/GenBank/DDBJ databases">
        <title>Three new genomes from thermophilic consortium.</title>
        <authorList>
            <person name="Quaggio R."/>
            <person name="Amgarten D."/>
            <person name="Setubal J.C."/>
        </authorList>
    </citation>
    <scope>NUCLEOTIDE SEQUENCE</scope>
    <source>
        <strain evidence="19">ZCTH01-B2</strain>
    </source>
</reference>
<dbReference type="Pfam" id="PF03447">
    <property type="entry name" value="NAD_binding_3"/>
    <property type="match status" value="1"/>
</dbReference>
<evidence type="ECO:0000256" key="11">
    <source>
        <dbReference type="ARBA" id="ARBA00023053"/>
    </source>
</evidence>
<evidence type="ECO:0000256" key="5">
    <source>
        <dbReference type="ARBA" id="ARBA00013213"/>
    </source>
</evidence>
<keyword evidence="9 15" id="KW-0521">NADP</keyword>
<dbReference type="Gene3D" id="3.30.360.10">
    <property type="entry name" value="Dihydrodipicolinate Reductase, domain 2"/>
    <property type="match status" value="1"/>
</dbReference>
<gene>
    <name evidence="19" type="ORF">CWE10_11035</name>
</gene>
<dbReference type="EC" id="1.1.1.3" evidence="5 16"/>
<evidence type="ECO:0000313" key="19">
    <source>
        <dbReference type="EMBL" id="MBY6276725.1"/>
    </source>
</evidence>
<sequence length="436" mass="47301">MEKQTMRFAILGLGTVGKGVVKLLQESREMLHLKTGLNLELAKVLVRDASKPRPGFEGLPLTEDVSEILDDPSIRIVVELMGGIEPARTYLVEALRRGKTIVTANKDVMADYDKDLYDAGEIGDAEIYFEASVGGGIPIIRPLKEALAANTMRQVMGIVNGTTNYILTQMSQYGRSYEEALQEAQALGYAEPDPTNDVQGFDAARKLAILCTICFLSRVKPGMVYTEGITRVTPRDIEYGRRFGWVLKLLAIGKEVDGEIEARVHPAFIPHTHPLASVAGSFNAIYTVGDPVGETMFYGRGAGAGPTASAVVSDLIAAALSKRTPGRRAGDAHTVYFEKRVLPIEETRSRYYLRLHAVDAPGSLARIAERFGEHGVSLAEVVQASGGPDHPDDGGAAELVLVTHTVQDANLQAVVCDLKEMRDTVLRVDNVIRVEG</sequence>
<dbReference type="SUPFAM" id="SSF55347">
    <property type="entry name" value="Glyceraldehyde-3-phosphate dehydrogenase-like, C-terminal domain"/>
    <property type="match status" value="1"/>
</dbReference>
<protein>
    <recommendedName>
        <fullName evidence="6 16">Homoserine dehydrogenase</fullName>
        <ecNumber evidence="5 16">1.1.1.3</ecNumber>
    </recommendedName>
</protein>
<proteinExistence type="inferred from homology"/>